<feature type="region of interest" description="Disordered" evidence="6">
    <location>
        <begin position="21"/>
        <end position="200"/>
    </location>
</feature>
<dbReference type="CDD" id="cd04618">
    <property type="entry name" value="CBS_euAMPK_gamma-like_repeat1"/>
    <property type="match status" value="1"/>
</dbReference>
<organism evidence="8 9">
    <name type="scientific">Drosophila hydei</name>
    <name type="common">Fruit fly</name>
    <dbReference type="NCBI Taxonomy" id="7224"/>
    <lineage>
        <taxon>Eukaryota</taxon>
        <taxon>Metazoa</taxon>
        <taxon>Ecdysozoa</taxon>
        <taxon>Arthropoda</taxon>
        <taxon>Hexapoda</taxon>
        <taxon>Insecta</taxon>
        <taxon>Pterygota</taxon>
        <taxon>Neoptera</taxon>
        <taxon>Endopterygota</taxon>
        <taxon>Diptera</taxon>
        <taxon>Brachycera</taxon>
        <taxon>Muscomorpha</taxon>
        <taxon>Ephydroidea</taxon>
        <taxon>Drosophilidae</taxon>
        <taxon>Drosophila</taxon>
    </lineage>
</organism>
<reference evidence="9" key="1">
    <citation type="submission" date="2025-08" db="UniProtKB">
        <authorList>
            <consortium name="RefSeq"/>
        </authorList>
    </citation>
    <scope>IDENTIFICATION</scope>
    <source>
        <strain evidence="9">15085-1641.00</strain>
        <tissue evidence="9">Whole body</tissue>
    </source>
</reference>
<keyword evidence="2" id="KW-0677">Repeat</keyword>
<evidence type="ECO:0000259" key="7">
    <source>
        <dbReference type="PROSITE" id="PS51371"/>
    </source>
</evidence>
<dbReference type="Proteomes" id="UP000504633">
    <property type="component" value="Unplaced"/>
</dbReference>
<dbReference type="RefSeq" id="XP_030078709.1">
    <property type="nucleotide sequence ID" value="XM_030222849.1"/>
</dbReference>
<feature type="compositionally biased region" description="Low complexity" evidence="6">
    <location>
        <begin position="62"/>
        <end position="77"/>
    </location>
</feature>
<dbReference type="OrthoDB" id="449052at2759"/>
<feature type="compositionally biased region" description="Basic residues" evidence="6">
    <location>
        <begin position="292"/>
        <end position="306"/>
    </location>
</feature>
<dbReference type="PROSITE" id="PS51371">
    <property type="entry name" value="CBS"/>
    <property type="match status" value="4"/>
</dbReference>
<evidence type="ECO:0000313" key="8">
    <source>
        <dbReference type="Proteomes" id="UP000504633"/>
    </source>
</evidence>
<feature type="compositionally biased region" description="Polar residues" evidence="6">
    <location>
        <begin position="133"/>
        <end position="146"/>
    </location>
</feature>
<dbReference type="AlphaFoldDB" id="A0A6J2SRW9"/>
<feature type="compositionally biased region" description="Acidic residues" evidence="6">
    <location>
        <begin position="873"/>
        <end position="884"/>
    </location>
</feature>
<evidence type="ECO:0000256" key="4">
    <source>
        <dbReference type="ARBA" id="ARBA00025878"/>
    </source>
</evidence>
<evidence type="ECO:0000256" key="6">
    <source>
        <dbReference type="SAM" id="MobiDB-lite"/>
    </source>
</evidence>
<feature type="compositionally biased region" description="Low complexity" evidence="6">
    <location>
        <begin position="772"/>
        <end position="791"/>
    </location>
</feature>
<feature type="compositionally biased region" description="Polar residues" evidence="6">
    <location>
        <begin position="43"/>
        <end position="61"/>
    </location>
</feature>
<proteinExistence type="inferred from homology"/>
<dbReference type="FunFam" id="3.10.580.10:FF:000003">
    <property type="entry name" value="Protein kinase AMP-activated non-catalytic subunit gamma 1"/>
    <property type="match status" value="1"/>
</dbReference>
<dbReference type="CTD" id="42515"/>
<feature type="region of interest" description="Disordered" evidence="6">
    <location>
        <begin position="770"/>
        <end position="899"/>
    </location>
</feature>
<protein>
    <submittedName>
        <fullName evidence="9">Uncharacterized protein LOC111593318 isoform X3</fullName>
    </submittedName>
</protein>
<feature type="compositionally biased region" description="Basic and acidic residues" evidence="6">
    <location>
        <begin position="885"/>
        <end position="897"/>
    </location>
</feature>
<name>A0A6J2SRW9_DROHY</name>
<feature type="compositionally biased region" description="Low complexity" evidence="6">
    <location>
        <begin position="21"/>
        <end position="42"/>
    </location>
</feature>
<accession>A0A6J2SRW9</accession>
<dbReference type="PANTHER" id="PTHR13780">
    <property type="entry name" value="AMP-ACTIVATED PROTEIN KINASE, GAMMA REGULATORY SUBUNIT"/>
    <property type="match status" value="1"/>
</dbReference>
<gene>
    <name evidence="9" type="primary">LOC111593318</name>
</gene>
<dbReference type="GO" id="GO:0019901">
    <property type="term" value="F:protein kinase binding"/>
    <property type="evidence" value="ECO:0007669"/>
    <property type="project" value="TreeGrafter"/>
</dbReference>
<feature type="domain" description="CBS" evidence="7">
    <location>
        <begin position="689"/>
        <end position="749"/>
    </location>
</feature>
<feature type="compositionally biased region" description="Polar residues" evidence="6">
    <location>
        <begin position="842"/>
        <end position="855"/>
    </location>
</feature>
<feature type="region of interest" description="Disordered" evidence="6">
    <location>
        <begin position="926"/>
        <end position="945"/>
    </location>
</feature>
<comment type="similarity">
    <text evidence="1">Belongs to the 5'-AMP-activated protein kinase gamma subunit family.</text>
</comment>
<dbReference type="GeneID" id="111593318"/>
<feature type="domain" description="CBS" evidence="7">
    <location>
        <begin position="464"/>
        <end position="526"/>
    </location>
</feature>
<keyword evidence="8" id="KW-1185">Reference proteome</keyword>
<dbReference type="SMART" id="SM00116">
    <property type="entry name" value="CBS"/>
    <property type="match status" value="4"/>
</dbReference>
<keyword evidence="3 5" id="KW-0129">CBS domain</keyword>
<dbReference type="SUPFAM" id="SSF54631">
    <property type="entry name" value="CBS-domain pair"/>
    <property type="match status" value="2"/>
</dbReference>
<dbReference type="InterPro" id="IPR000644">
    <property type="entry name" value="CBS_dom"/>
</dbReference>
<evidence type="ECO:0000313" key="9">
    <source>
        <dbReference type="RefSeq" id="XP_030078709.1"/>
    </source>
</evidence>
<feature type="compositionally biased region" description="Basic and acidic residues" evidence="6">
    <location>
        <begin position="815"/>
        <end position="829"/>
    </location>
</feature>
<feature type="domain" description="CBS" evidence="7">
    <location>
        <begin position="618"/>
        <end position="678"/>
    </location>
</feature>
<dbReference type="CDD" id="cd04641">
    <property type="entry name" value="CBS_euAMPK_gamma-like_repeat2"/>
    <property type="match status" value="1"/>
</dbReference>
<dbReference type="GO" id="GO:0016208">
    <property type="term" value="F:AMP binding"/>
    <property type="evidence" value="ECO:0007669"/>
    <property type="project" value="TreeGrafter"/>
</dbReference>
<feature type="domain" description="CBS" evidence="7">
    <location>
        <begin position="543"/>
        <end position="603"/>
    </location>
</feature>
<dbReference type="GO" id="GO:0019887">
    <property type="term" value="F:protein kinase regulator activity"/>
    <property type="evidence" value="ECO:0007669"/>
    <property type="project" value="TreeGrafter"/>
</dbReference>
<dbReference type="InterPro" id="IPR046342">
    <property type="entry name" value="CBS_dom_sf"/>
</dbReference>
<sequence>MHGISHLYRQHAVEKQISVGSVNGANGASSSSADSWSNQNSSRNSYEPSTSLQERTLYCTQSSSNSSSSNSNNSNNSALGGVTGSAYSQWQTERHSQPQAVPDAHKSLANHHHQHSNYNNSPLHQANGGGQSGQRSSYDSCYTSGSGISGSLKRTPSSKRSFFERSHSPAIYGSMRRGAPEFGSPPAGQPSGGYFPHDLDDIYESGADHQYFTHTGASGQQRSSERPTAISIFHRVNAAASSMDDYSAGGSRQSVYSMDSGTLNVSVGRQRFDNSSFAKSLSIDEQESGHKEVHHKHKHHQHHHHNHHSIQEMLKTLGKKMHVWPRKNHDAQSVCTSPQNDPQENFRTRSKSLDVNTLSRANRILEDCGETYKIYERIVNEGAHMRRASADLEKRRASVGAAGRSYRGDGTLDPHHAAILFRDSRGLPRADPFLDKVNLSDFEEDDSQIFVKFFRFHKSYDLIPTSAKLVVFDTQLLVKKAFYALVYNGVRAAPLWDSEKQQFVGMLTITDFIKILQMYYKSPNASMEQLEEHKLDTWRSVLHNQVMPLVSIGPDASLYDAIKILIHSRIHRLPVINPENGNVLYILTHKRILRFLFLYINELPKPAYMKKSLRDLKIGTYDNIETADESTSIITALKKFVERRVSALPLVDSEGRLVDIYAKFDVINLAAEKTYNDLDVSLRKANEHRNEWFEGVQKCNLDESLYTIMERIVRAEVHRLVVVDDQRKVIGIISLSDILLYLVLRPSGEGVGGSESSLRASDPVLLRRAAEAESLSESTAAPPRSPSAVSSGNRSLIEDIPEEDATAAPTPAPKSDADSDNKSASEDKANNNNQHELAAGASTATSNGDSNNSPAEVSFADEAHEQADNDGGGGEDDEEDDDNDDVRHQDQEVERKKAAVAAIAAAARADNGDGDNGLSSAVSAASALGQSLATPTAREMALVSE</sequence>
<dbReference type="InterPro" id="IPR050511">
    <property type="entry name" value="AMPK_gamma/SDS23_families"/>
</dbReference>
<dbReference type="Pfam" id="PF00571">
    <property type="entry name" value="CBS"/>
    <property type="match status" value="3"/>
</dbReference>
<evidence type="ECO:0000256" key="1">
    <source>
        <dbReference type="ARBA" id="ARBA00006750"/>
    </source>
</evidence>
<evidence type="ECO:0000256" key="2">
    <source>
        <dbReference type="ARBA" id="ARBA00022737"/>
    </source>
</evidence>
<comment type="subunit">
    <text evidence="4">AMPK is a heterotrimer of an alpha catalytic subunit (PRKAA1 or PRKAA2), a beta (PRKAB1 or PRKAB2) and a gamma non-catalytic subunits (PRKAG1, PRKAG2 or PRKAG3). Interacts with FNIP1 and FNIP2.</text>
</comment>
<evidence type="ECO:0000256" key="3">
    <source>
        <dbReference type="ARBA" id="ARBA00023122"/>
    </source>
</evidence>
<dbReference type="GO" id="GO:0005634">
    <property type="term" value="C:nucleus"/>
    <property type="evidence" value="ECO:0007669"/>
    <property type="project" value="TreeGrafter"/>
</dbReference>
<dbReference type="Gene3D" id="3.10.580.10">
    <property type="entry name" value="CBS-domain"/>
    <property type="match status" value="2"/>
</dbReference>
<dbReference type="GO" id="GO:0005737">
    <property type="term" value="C:cytoplasm"/>
    <property type="evidence" value="ECO:0007669"/>
    <property type="project" value="TreeGrafter"/>
</dbReference>
<evidence type="ECO:0000256" key="5">
    <source>
        <dbReference type="PROSITE-ProRule" id="PRU00703"/>
    </source>
</evidence>
<feature type="region of interest" description="Disordered" evidence="6">
    <location>
        <begin position="282"/>
        <end position="306"/>
    </location>
</feature>
<dbReference type="GO" id="GO:0031588">
    <property type="term" value="C:nucleotide-activated protein kinase complex"/>
    <property type="evidence" value="ECO:0007669"/>
    <property type="project" value="TreeGrafter"/>
</dbReference>
<dbReference type="PANTHER" id="PTHR13780:SF35">
    <property type="entry name" value="LD22662P"/>
    <property type="match status" value="1"/>
</dbReference>